<feature type="transmembrane region" description="Helical" evidence="1">
    <location>
        <begin position="194"/>
        <end position="213"/>
    </location>
</feature>
<keyword evidence="3" id="KW-1185">Reference proteome</keyword>
<feature type="transmembrane region" description="Helical" evidence="1">
    <location>
        <begin position="15"/>
        <end position="33"/>
    </location>
</feature>
<feature type="transmembrane region" description="Helical" evidence="1">
    <location>
        <begin position="63"/>
        <end position="81"/>
    </location>
</feature>
<name>A0ABR7CXF9_9BACT</name>
<proteinExistence type="predicted"/>
<keyword evidence="1" id="KW-0812">Transmembrane</keyword>
<accession>A0ABR7CXF9</accession>
<protein>
    <recommendedName>
        <fullName evidence="4">ABC transporter permease</fullName>
    </recommendedName>
</protein>
<keyword evidence="1" id="KW-1133">Transmembrane helix</keyword>
<gene>
    <name evidence="2" type="ORF">H8S64_04510</name>
</gene>
<evidence type="ECO:0000313" key="3">
    <source>
        <dbReference type="Proteomes" id="UP000646484"/>
    </source>
</evidence>
<evidence type="ECO:0000256" key="1">
    <source>
        <dbReference type="SAM" id="Phobius"/>
    </source>
</evidence>
<evidence type="ECO:0008006" key="4">
    <source>
        <dbReference type="Google" id="ProtNLM"/>
    </source>
</evidence>
<sequence>MTLYLFYKEWLKTKWFVLASLVLGIGTILYAFIGLNSNIINAEGGSQYVFEWFTRGGRPHYGIFRNIPFIIALLVGVSQYLPEVLQKRIKLTLHLPLNEIVMLYTMVLYGFLVILGLMVIFMAVFFLIDLYFFPGEMHLMAIKAFIPWILGGFATYFFVAMIAMEPSWKFRFLYAVVVYYLLDIFLLGGDMSDLYPLLIVILVIASLGMIYTANRFKIGEN</sequence>
<feature type="transmembrane region" description="Helical" evidence="1">
    <location>
        <begin position="170"/>
        <end position="187"/>
    </location>
</feature>
<evidence type="ECO:0000313" key="2">
    <source>
        <dbReference type="EMBL" id="MBC5620353.1"/>
    </source>
</evidence>
<organism evidence="2 3">
    <name type="scientific">Butyricimonas hominis</name>
    <dbReference type="NCBI Taxonomy" id="2763032"/>
    <lineage>
        <taxon>Bacteria</taxon>
        <taxon>Pseudomonadati</taxon>
        <taxon>Bacteroidota</taxon>
        <taxon>Bacteroidia</taxon>
        <taxon>Bacteroidales</taxon>
        <taxon>Odoribacteraceae</taxon>
        <taxon>Butyricimonas</taxon>
    </lineage>
</organism>
<feature type="transmembrane region" description="Helical" evidence="1">
    <location>
        <begin position="145"/>
        <end position="164"/>
    </location>
</feature>
<dbReference type="RefSeq" id="WP_186975154.1">
    <property type="nucleotide sequence ID" value="NZ_JACOOH010000002.1"/>
</dbReference>
<reference evidence="2 3" key="1">
    <citation type="submission" date="2020-08" db="EMBL/GenBank/DDBJ databases">
        <title>Genome public.</title>
        <authorList>
            <person name="Liu C."/>
            <person name="Sun Q."/>
        </authorList>
    </citation>
    <scope>NUCLEOTIDE SEQUENCE [LARGE SCALE GENOMIC DNA]</scope>
    <source>
        <strain evidence="2 3">NSJ-56</strain>
    </source>
</reference>
<dbReference type="EMBL" id="JACOOH010000002">
    <property type="protein sequence ID" value="MBC5620353.1"/>
    <property type="molecule type" value="Genomic_DNA"/>
</dbReference>
<dbReference type="Proteomes" id="UP000646484">
    <property type="component" value="Unassembled WGS sequence"/>
</dbReference>
<feature type="transmembrane region" description="Helical" evidence="1">
    <location>
        <begin position="101"/>
        <end position="133"/>
    </location>
</feature>
<keyword evidence="1" id="KW-0472">Membrane</keyword>
<comment type="caution">
    <text evidence="2">The sequence shown here is derived from an EMBL/GenBank/DDBJ whole genome shotgun (WGS) entry which is preliminary data.</text>
</comment>